<name>A0A841JKD8_9SPHI</name>
<evidence type="ECO:0000313" key="1">
    <source>
        <dbReference type="EMBL" id="MBB6131649.1"/>
    </source>
</evidence>
<reference evidence="1 2" key="1">
    <citation type="submission" date="2020-08" db="EMBL/GenBank/DDBJ databases">
        <title>Genomic Encyclopedia of Type Strains, Phase IV (KMG-V): Genome sequencing to study the core and pangenomes of soil and plant-associated prokaryotes.</title>
        <authorList>
            <person name="Whitman W."/>
        </authorList>
    </citation>
    <scope>NUCLEOTIDE SEQUENCE [LARGE SCALE GENOMIC DNA]</scope>
    <source>
        <strain evidence="1 2">MP601</strain>
    </source>
</reference>
<dbReference type="EMBL" id="JACHCA010000028">
    <property type="protein sequence ID" value="MBB6131649.1"/>
    <property type="molecule type" value="Genomic_DNA"/>
</dbReference>
<dbReference type="AlphaFoldDB" id="A0A841JKD8"/>
<proteinExistence type="predicted"/>
<dbReference type="Proteomes" id="UP000548326">
    <property type="component" value="Unassembled WGS sequence"/>
</dbReference>
<sequence length="149" mass="17084">MRRDSILLLLLVTRVKAQITNSGNGIANALPANFQKKLSESKMVFTKPKGTSEVPIIENTGVHYDYALKLNDKNIEIRYLILPIYKWMFDTYNNRRQKSPGDTVQEPNKLHRQFALHAFSKNSGDKIPLNQFRFQPFTNTTVKKGLQCG</sequence>
<dbReference type="RefSeq" id="WP_183590084.1">
    <property type="nucleotide sequence ID" value="NZ_JACHCA010000028.1"/>
</dbReference>
<evidence type="ECO:0000313" key="2">
    <source>
        <dbReference type="Proteomes" id="UP000548326"/>
    </source>
</evidence>
<gene>
    <name evidence="1" type="ORF">HDF22_005800</name>
</gene>
<protein>
    <submittedName>
        <fullName evidence="1">Uncharacterized protein</fullName>
    </submittedName>
</protein>
<organism evidence="1 2">
    <name type="scientific">Mucilaginibacter lappiensis</name>
    <dbReference type="NCBI Taxonomy" id="354630"/>
    <lineage>
        <taxon>Bacteria</taxon>
        <taxon>Pseudomonadati</taxon>
        <taxon>Bacteroidota</taxon>
        <taxon>Sphingobacteriia</taxon>
        <taxon>Sphingobacteriales</taxon>
        <taxon>Sphingobacteriaceae</taxon>
        <taxon>Mucilaginibacter</taxon>
    </lineage>
</organism>
<comment type="caution">
    <text evidence="1">The sequence shown here is derived from an EMBL/GenBank/DDBJ whole genome shotgun (WGS) entry which is preliminary data.</text>
</comment>
<accession>A0A841JKD8</accession>